<evidence type="ECO:0000256" key="5">
    <source>
        <dbReference type="ARBA" id="ARBA00023015"/>
    </source>
</evidence>
<keyword evidence="4" id="KW-0663">Pyridoxal phosphate</keyword>
<dbReference type="PANTHER" id="PTHR46577">
    <property type="entry name" value="HTH-TYPE TRANSCRIPTIONAL REGULATORY PROTEIN GABR"/>
    <property type="match status" value="1"/>
</dbReference>
<dbReference type="GO" id="GO:0030170">
    <property type="term" value="F:pyridoxal phosphate binding"/>
    <property type="evidence" value="ECO:0007669"/>
    <property type="project" value="InterPro"/>
</dbReference>
<dbReference type="InterPro" id="IPR051446">
    <property type="entry name" value="HTH_trans_reg/aminotransferase"/>
</dbReference>
<dbReference type="CDD" id="cd07377">
    <property type="entry name" value="WHTH_GntR"/>
    <property type="match status" value="1"/>
</dbReference>
<dbReference type="RefSeq" id="WP_098069287.1">
    <property type="nucleotide sequence ID" value="NZ_NUAT01000041.1"/>
</dbReference>
<evidence type="ECO:0000256" key="7">
    <source>
        <dbReference type="ARBA" id="ARBA00023163"/>
    </source>
</evidence>
<dbReference type="Pfam" id="PF00392">
    <property type="entry name" value="GntR"/>
    <property type="match status" value="1"/>
</dbReference>
<comment type="cofactor">
    <cofactor evidence="1">
        <name>pyridoxal 5'-phosphate</name>
        <dbReference type="ChEBI" id="CHEBI:597326"/>
    </cofactor>
</comment>
<evidence type="ECO:0000256" key="3">
    <source>
        <dbReference type="ARBA" id="ARBA00022576"/>
    </source>
</evidence>
<dbReference type="AlphaFoldDB" id="A0A2B5I812"/>
<sequence length="462" mass="51928">MPVNSFENYSMSWKPNKELLKRPFYSSIAALLEHDIVNGFLAPGTKLPPQRELADFLDLNFTTITRAYKQCEVKGLIYAITGSGTFVAPNATRSITISTEEIRNCIDLGLVASFEQTNSIVADTIQKVVDKKYLEQLLNYNDPTGLPHQKMAGLNWMKSFGINVDQDHIAIVSGSQNALAITLTALFKPGNRIATDVYTYSNFIELAKMLHIQLVPIQGDEFGMLPSELDKQCSQLDIHGIFLMPSCSNPTTIMIPDFRKKGLAAIIRKHQIILIEDDIHAFLTAGVIPDYEQPMFNLLPEQSVYISGTSKCICSGLRVAYMVFGDALRKDILKAIFNVNVKTSSLDAEVITELVLSGKAHEIVKQKKLLAESANEIYSRYFSSNNPVGHPFSFYRWLPIQNHYDAFQLETDLERHGIRVFHSERFITTQTMPNQYLRVALSSTNSLEDLKTGLEILKQYLG</sequence>
<dbReference type="GO" id="GO:0008483">
    <property type="term" value="F:transaminase activity"/>
    <property type="evidence" value="ECO:0007669"/>
    <property type="project" value="UniProtKB-KW"/>
</dbReference>
<dbReference type="SUPFAM" id="SSF53383">
    <property type="entry name" value="PLP-dependent transferases"/>
    <property type="match status" value="1"/>
</dbReference>
<dbReference type="InterPro" id="IPR036390">
    <property type="entry name" value="WH_DNA-bd_sf"/>
</dbReference>
<dbReference type="CDD" id="cd00609">
    <property type="entry name" value="AAT_like"/>
    <property type="match status" value="1"/>
</dbReference>
<gene>
    <name evidence="9" type="ORF">COL66_27675</name>
</gene>
<dbReference type="InterPro" id="IPR015424">
    <property type="entry name" value="PyrdxlP-dep_Trfase"/>
</dbReference>
<evidence type="ECO:0000256" key="1">
    <source>
        <dbReference type="ARBA" id="ARBA00001933"/>
    </source>
</evidence>
<dbReference type="Gene3D" id="3.40.640.10">
    <property type="entry name" value="Type I PLP-dependent aspartate aminotransferase-like (Major domain)"/>
    <property type="match status" value="1"/>
</dbReference>
<dbReference type="PROSITE" id="PS50949">
    <property type="entry name" value="HTH_GNTR"/>
    <property type="match status" value="1"/>
</dbReference>
<reference evidence="9 10" key="1">
    <citation type="submission" date="2017-09" db="EMBL/GenBank/DDBJ databases">
        <title>Large-scale bioinformatics analysis of Bacillus genomes uncovers conserved roles of natural products in bacterial physiology.</title>
        <authorList>
            <consortium name="Agbiome Team Llc"/>
            <person name="Bleich R.M."/>
            <person name="Grubbs K.J."/>
            <person name="Santa Maria K.C."/>
            <person name="Allen S.E."/>
            <person name="Farag S."/>
            <person name="Shank E.A."/>
            <person name="Bowers A."/>
        </authorList>
    </citation>
    <scope>NUCLEOTIDE SEQUENCE [LARGE SCALE GENOMIC DNA]</scope>
    <source>
        <strain evidence="9 10">AFS080080</strain>
    </source>
</reference>
<dbReference type="InterPro" id="IPR015421">
    <property type="entry name" value="PyrdxlP-dep_Trfase_major"/>
</dbReference>
<keyword evidence="3" id="KW-0032">Aminotransferase</keyword>
<organism evidence="9 10">
    <name type="scientific">Bacillus wiedmannii</name>
    <dbReference type="NCBI Taxonomy" id="1890302"/>
    <lineage>
        <taxon>Bacteria</taxon>
        <taxon>Bacillati</taxon>
        <taxon>Bacillota</taxon>
        <taxon>Bacilli</taxon>
        <taxon>Bacillales</taxon>
        <taxon>Bacillaceae</taxon>
        <taxon>Bacillus</taxon>
        <taxon>Bacillus cereus group</taxon>
    </lineage>
</organism>
<dbReference type="GO" id="GO:0003677">
    <property type="term" value="F:DNA binding"/>
    <property type="evidence" value="ECO:0007669"/>
    <property type="project" value="UniProtKB-KW"/>
</dbReference>
<dbReference type="SMART" id="SM00345">
    <property type="entry name" value="HTH_GNTR"/>
    <property type="match status" value="1"/>
</dbReference>
<dbReference type="InterPro" id="IPR000524">
    <property type="entry name" value="Tscrpt_reg_HTH_GntR"/>
</dbReference>
<evidence type="ECO:0000313" key="9">
    <source>
        <dbReference type="EMBL" id="PFZ21508.1"/>
    </source>
</evidence>
<keyword evidence="3" id="KW-0808">Transferase</keyword>
<dbReference type="InterPro" id="IPR036388">
    <property type="entry name" value="WH-like_DNA-bd_sf"/>
</dbReference>
<keyword evidence="6" id="KW-0238">DNA-binding</keyword>
<proteinExistence type="inferred from homology"/>
<dbReference type="SUPFAM" id="SSF46785">
    <property type="entry name" value="Winged helix' DNA-binding domain"/>
    <property type="match status" value="1"/>
</dbReference>
<dbReference type="Pfam" id="PF00155">
    <property type="entry name" value="Aminotran_1_2"/>
    <property type="match status" value="1"/>
</dbReference>
<keyword evidence="5" id="KW-0805">Transcription regulation</keyword>
<evidence type="ECO:0000256" key="2">
    <source>
        <dbReference type="ARBA" id="ARBA00005384"/>
    </source>
</evidence>
<dbReference type="InterPro" id="IPR015422">
    <property type="entry name" value="PyrdxlP-dep_Trfase_small"/>
</dbReference>
<accession>A0A2B5I812</accession>
<keyword evidence="7" id="KW-0804">Transcription</keyword>
<evidence type="ECO:0000256" key="6">
    <source>
        <dbReference type="ARBA" id="ARBA00023125"/>
    </source>
</evidence>
<dbReference type="InterPro" id="IPR004839">
    <property type="entry name" value="Aminotransferase_I/II_large"/>
</dbReference>
<comment type="caution">
    <text evidence="9">The sequence shown here is derived from an EMBL/GenBank/DDBJ whole genome shotgun (WGS) entry which is preliminary data.</text>
</comment>
<dbReference type="Gene3D" id="1.10.10.10">
    <property type="entry name" value="Winged helix-like DNA-binding domain superfamily/Winged helix DNA-binding domain"/>
    <property type="match status" value="1"/>
</dbReference>
<dbReference type="EMBL" id="NVGE01000061">
    <property type="protein sequence ID" value="PFZ21508.1"/>
    <property type="molecule type" value="Genomic_DNA"/>
</dbReference>
<evidence type="ECO:0000256" key="4">
    <source>
        <dbReference type="ARBA" id="ARBA00022898"/>
    </source>
</evidence>
<comment type="similarity">
    <text evidence="2">In the C-terminal section; belongs to the class-I pyridoxal-phosphate-dependent aminotransferase family.</text>
</comment>
<dbReference type="PANTHER" id="PTHR46577:SF1">
    <property type="entry name" value="HTH-TYPE TRANSCRIPTIONAL REGULATORY PROTEIN GABR"/>
    <property type="match status" value="1"/>
</dbReference>
<evidence type="ECO:0000259" key="8">
    <source>
        <dbReference type="PROSITE" id="PS50949"/>
    </source>
</evidence>
<protein>
    <submittedName>
        <fullName evidence="9">GntR family transcriptional regulator</fullName>
    </submittedName>
</protein>
<evidence type="ECO:0000313" key="10">
    <source>
        <dbReference type="Proteomes" id="UP000223311"/>
    </source>
</evidence>
<dbReference type="Gene3D" id="3.90.1150.10">
    <property type="entry name" value="Aspartate Aminotransferase, domain 1"/>
    <property type="match status" value="1"/>
</dbReference>
<name>A0A2B5I812_9BACI</name>
<dbReference type="GO" id="GO:0003700">
    <property type="term" value="F:DNA-binding transcription factor activity"/>
    <property type="evidence" value="ECO:0007669"/>
    <property type="project" value="InterPro"/>
</dbReference>
<dbReference type="Proteomes" id="UP000223311">
    <property type="component" value="Unassembled WGS sequence"/>
</dbReference>
<feature type="domain" description="HTH gntR-type" evidence="8">
    <location>
        <begin position="22"/>
        <end position="90"/>
    </location>
</feature>